<dbReference type="GO" id="GO:0016887">
    <property type="term" value="F:ATP hydrolysis activity"/>
    <property type="evidence" value="ECO:0007669"/>
    <property type="project" value="InterPro"/>
</dbReference>
<dbReference type="PANTHER" id="PTHR19306:SF6">
    <property type="entry name" value="STRUCTURAL MAINTENANCE OF CHROMOSOMES PROTEIN 6"/>
    <property type="match status" value="1"/>
</dbReference>
<dbReference type="GO" id="GO:0051276">
    <property type="term" value="P:chromosome organization"/>
    <property type="evidence" value="ECO:0007669"/>
    <property type="project" value="InterPro"/>
</dbReference>
<evidence type="ECO:0000256" key="11">
    <source>
        <dbReference type="ARBA" id="ARBA00023242"/>
    </source>
</evidence>
<keyword evidence="5" id="KW-0547">Nucleotide-binding</keyword>
<evidence type="ECO:0000256" key="4">
    <source>
        <dbReference type="ARBA" id="ARBA00022454"/>
    </source>
</evidence>
<dbReference type="OMA" id="MCHDHFY"/>
<evidence type="ECO:0000313" key="17">
    <source>
        <dbReference type="Proteomes" id="UP000594454"/>
    </source>
</evidence>
<evidence type="ECO:0000256" key="6">
    <source>
        <dbReference type="ARBA" id="ARBA00022763"/>
    </source>
</evidence>
<dbReference type="Proteomes" id="UP000594454">
    <property type="component" value="Chromosome 4"/>
</dbReference>
<dbReference type="GO" id="GO:0005524">
    <property type="term" value="F:ATP binding"/>
    <property type="evidence" value="ECO:0007669"/>
    <property type="project" value="UniProtKB-KW"/>
</dbReference>
<evidence type="ECO:0000259" key="14">
    <source>
        <dbReference type="Pfam" id="PF06470"/>
    </source>
</evidence>
<comment type="similarity">
    <text evidence="3">Belongs to the SMC family. SMC6 subfamily.</text>
</comment>
<dbReference type="GO" id="GO:0030915">
    <property type="term" value="C:Smc5-Smc6 complex"/>
    <property type="evidence" value="ECO:0007669"/>
    <property type="project" value="TreeGrafter"/>
</dbReference>
<feature type="domain" description="Rad50/SbcC-type AAA" evidence="15">
    <location>
        <begin position="49"/>
        <end position="269"/>
    </location>
</feature>
<dbReference type="Pfam" id="PF06470">
    <property type="entry name" value="SMC_hinge"/>
    <property type="match status" value="1"/>
</dbReference>
<sequence length="1074" mass="124836">MQRKRANDENDASTTQTKRRRQAPEQIKSQIALLHEDKNEGVRSGKIIRIHLTNFMCHGNLQIDFNPQVNLLIGRNGSGKSAILTALIVGLGAKASKTSRSGQLKNFIKAGENSATIEIEIANVGVGAYDSDTFGQKIIIKRKITPTSSAYEIKDAYGHVVSKSREDLMKIMLFHNIQTDNPVFVLNQDAARSFLRDMVPKKNYELFLKATQMEIILEKLNKCVQLYNKYKAKLTVSTKQLEHAEKELRELEVKYERLKSVEEIKQSINLYKLQRLWLRVTEQEKKIEKLQNEITAKETERDKINDKINSNSSDVSLKERLKDLQRECDEKNSLLQGENRALINLQNAYKEANCKYQVEQQQRVKLRDRCKRIEEEIETINEEISKRKESNSSQITQKRLEVDQEKKRLEDQRQEVESMIATLKQDLRLNAHNKERQTEEYESVKMQKKSLQHKIASNEQELTRIGTLSNDRLEVYGQHMKSLIQMIEKVYNNRKFSALPKGPLGRYLEVPDKKWRGVVEQLLGGHLTSFIVNNGQDRQVLDKIIKTHFPQSRHTIITAKFRGQQYNVQDGSVPKIRGAHLLLDLIKCSDPDVINCLIDQINIETIVLVEDQNLAVQLTKDESQVPANLRKVVLLDPLIEYFPSPLYRAYSLEPRNPRYMQVNIDDRKKALRDEILRNKELQEQIDQKLQSFRQKLGNFEEYQKKNQTLLRKHESSMNDIKLQIEELNNYEFPSENENEVLRNEVQKLENSRNLIQTKLKEKESNCMELKQAAQEKHQAVQKQQEKIKSFEREVNSLMEELNANKLEVAKKGNSLRTLTAKLSQLEEDISKLKTLIANEEPQLSEYHQEASNNGERVDTDKSNSELNHLIKSLEVKMKQICSIEENIHDVAALVEDKRLKFQTDQQLMQTISDSLVLLKKSRQQRFRTLKCLLEHMAIRVSHTFKHILKLRDFDGELSIDHAEKTLTMTIVPRDKHIKNAVSNTKSLSGGERSFSTVALLLSLWSCIDHPFYFLDEYDVFTDEFNRKVITQLLLNEAKKKSHRQYTFLSPQDMSFVEASNWIKIHRMADPRSSQ</sequence>
<evidence type="ECO:0000256" key="1">
    <source>
        <dbReference type="ARBA" id="ARBA00004123"/>
    </source>
</evidence>
<evidence type="ECO:0000313" key="16">
    <source>
        <dbReference type="EMBL" id="CAD7087015.1"/>
    </source>
</evidence>
<dbReference type="GO" id="GO:0035861">
    <property type="term" value="C:site of double-strand break"/>
    <property type="evidence" value="ECO:0007669"/>
    <property type="project" value="TreeGrafter"/>
</dbReference>
<dbReference type="AlphaFoldDB" id="A0A7R8YYQ7"/>
<keyword evidence="10" id="KW-0234">DNA repair</keyword>
<dbReference type="Gene3D" id="3.40.50.300">
    <property type="entry name" value="P-loop containing nucleotide triphosphate hydrolases"/>
    <property type="match status" value="2"/>
</dbReference>
<evidence type="ECO:0000256" key="13">
    <source>
        <dbReference type="SAM" id="MobiDB-lite"/>
    </source>
</evidence>
<proteinExistence type="inferred from homology"/>
<evidence type="ECO:0000259" key="15">
    <source>
        <dbReference type="Pfam" id="PF13476"/>
    </source>
</evidence>
<dbReference type="InParanoid" id="A0A7R8YYQ7"/>
<dbReference type="SUPFAM" id="SSF52540">
    <property type="entry name" value="P-loop containing nucleoside triphosphate hydrolases"/>
    <property type="match status" value="2"/>
</dbReference>
<accession>A0A7R8YYQ7</accession>
<dbReference type="GO" id="GO:0003684">
    <property type="term" value="F:damaged DNA binding"/>
    <property type="evidence" value="ECO:0007669"/>
    <property type="project" value="TreeGrafter"/>
</dbReference>
<keyword evidence="11" id="KW-0539">Nucleus</keyword>
<evidence type="ECO:0000256" key="3">
    <source>
        <dbReference type="ARBA" id="ARBA00006793"/>
    </source>
</evidence>
<keyword evidence="8 12" id="KW-0175">Coiled coil</keyword>
<evidence type="ECO:0000256" key="12">
    <source>
        <dbReference type="SAM" id="Coils"/>
    </source>
</evidence>
<evidence type="ECO:0000256" key="5">
    <source>
        <dbReference type="ARBA" id="ARBA00022741"/>
    </source>
</evidence>
<evidence type="ECO:0008006" key="18">
    <source>
        <dbReference type="Google" id="ProtNLM"/>
    </source>
</evidence>
<keyword evidence="9" id="KW-0233">DNA recombination</keyword>
<organism evidence="16 17">
    <name type="scientific">Hermetia illucens</name>
    <name type="common">Black soldier fly</name>
    <dbReference type="NCBI Taxonomy" id="343691"/>
    <lineage>
        <taxon>Eukaryota</taxon>
        <taxon>Metazoa</taxon>
        <taxon>Ecdysozoa</taxon>
        <taxon>Arthropoda</taxon>
        <taxon>Hexapoda</taxon>
        <taxon>Insecta</taxon>
        <taxon>Pterygota</taxon>
        <taxon>Neoptera</taxon>
        <taxon>Endopterygota</taxon>
        <taxon>Diptera</taxon>
        <taxon>Brachycera</taxon>
        <taxon>Stratiomyomorpha</taxon>
        <taxon>Stratiomyidae</taxon>
        <taxon>Hermetiinae</taxon>
        <taxon>Hermetia</taxon>
    </lineage>
</organism>
<evidence type="ECO:0000256" key="9">
    <source>
        <dbReference type="ARBA" id="ARBA00023172"/>
    </source>
</evidence>
<dbReference type="GO" id="GO:0005634">
    <property type="term" value="C:nucleus"/>
    <property type="evidence" value="ECO:0007669"/>
    <property type="project" value="UniProtKB-SubCell"/>
</dbReference>
<evidence type="ECO:0000256" key="10">
    <source>
        <dbReference type="ARBA" id="ARBA00023204"/>
    </source>
</evidence>
<keyword evidence="17" id="KW-1185">Reference proteome</keyword>
<evidence type="ECO:0000256" key="8">
    <source>
        <dbReference type="ARBA" id="ARBA00023054"/>
    </source>
</evidence>
<dbReference type="InterPro" id="IPR038729">
    <property type="entry name" value="Rad50/SbcC_AAA"/>
</dbReference>
<evidence type="ECO:0000256" key="7">
    <source>
        <dbReference type="ARBA" id="ARBA00022840"/>
    </source>
</evidence>
<dbReference type="GO" id="GO:0003697">
    <property type="term" value="F:single-stranded DNA binding"/>
    <property type="evidence" value="ECO:0007669"/>
    <property type="project" value="TreeGrafter"/>
</dbReference>
<dbReference type="EMBL" id="LR899012">
    <property type="protein sequence ID" value="CAD7087015.1"/>
    <property type="molecule type" value="Genomic_DNA"/>
</dbReference>
<feature type="domain" description="SMC hinge" evidence="14">
    <location>
        <begin position="502"/>
        <end position="618"/>
    </location>
</feature>
<name>A0A7R8YYQ7_HERIL</name>
<feature type="region of interest" description="Disordered" evidence="13">
    <location>
        <begin position="385"/>
        <end position="407"/>
    </location>
</feature>
<comment type="subcellular location">
    <subcellularLocation>
        <location evidence="2">Chromosome</location>
    </subcellularLocation>
    <subcellularLocation>
        <location evidence="1">Nucleus</location>
    </subcellularLocation>
</comment>
<dbReference type="Pfam" id="PF13476">
    <property type="entry name" value="AAA_23"/>
    <property type="match status" value="1"/>
</dbReference>
<dbReference type="FunCoup" id="A0A7R8YYQ7">
    <property type="interactions" value="1433"/>
</dbReference>
<gene>
    <name evidence="16" type="ORF">HERILL_LOCUS9748</name>
</gene>
<dbReference type="InterPro" id="IPR010935">
    <property type="entry name" value="SMC_hinge"/>
</dbReference>
<feature type="compositionally biased region" description="Basic and acidic residues" evidence="13">
    <location>
        <begin position="398"/>
        <end position="407"/>
    </location>
</feature>
<evidence type="ECO:0000256" key="2">
    <source>
        <dbReference type="ARBA" id="ARBA00004286"/>
    </source>
</evidence>
<protein>
    <recommendedName>
        <fullName evidence="18">Structural maintenance of chromosomes protein 6</fullName>
    </recommendedName>
</protein>
<dbReference type="SUPFAM" id="SSF75553">
    <property type="entry name" value="Smc hinge domain"/>
    <property type="match status" value="1"/>
</dbReference>
<feature type="coiled-coil region" evidence="12">
    <location>
        <begin position="664"/>
        <end position="835"/>
    </location>
</feature>
<feature type="region of interest" description="Disordered" evidence="13">
    <location>
        <begin position="1"/>
        <end position="25"/>
    </location>
</feature>
<keyword evidence="7" id="KW-0067">ATP-binding</keyword>
<dbReference type="InterPro" id="IPR027417">
    <property type="entry name" value="P-loop_NTPase"/>
</dbReference>
<dbReference type="PANTHER" id="PTHR19306">
    <property type="entry name" value="STRUCTURAL MAINTENANCE OF CHROMOSOMES 5,6 SMC5, SMC6"/>
    <property type="match status" value="1"/>
</dbReference>
<keyword evidence="4" id="KW-0158">Chromosome</keyword>
<dbReference type="GO" id="GO:0000724">
    <property type="term" value="P:double-strand break repair via homologous recombination"/>
    <property type="evidence" value="ECO:0007669"/>
    <property type="project" value="TreeGrafter"/>
</dbReference>
<keyword evidence="6" id="KW-0227">DNA damage</keyword>
<dbReference type="InterPro" id="IPR036277">
    <property type="entry name" value="SMC_hinge_sf"/>
</dbReference>
<reference evidence="16 17" key="1">
    <citation type="submission" date="2020-11" db="EMBL/GenBank/DDBJ databases">
        <authorList>
            <person name="Wallbank WR R."/>
            <person name="Pardo Diaz C."/>
            <person name="Kozak K."/>
            <person name="Martin S."/>
            <person name="Jiggins C."/>
            <person name="Moest M."/>
            <person name="Warren A I."/>
            <person name="Generalovic N T."/>
            <person name="Byers J.R.P. K."/>
            <person name="Montejo-Kovacevich G."/>
            <person name="Yen C E."/>
        </authorList>
    </citation>
    <scope>NUCLEOTIDE SEQUENCE [LARGE SCALE GENOMIC DNA]</scope>
</reference>
<dbReference type="OrthoDB" id="10072614at2759"/>